<dbReference type="EMBL" id="CAEY01001585">
    <property type="status" value="NOT_ANNOTATED_CDS"/>
    <property type="molecule type" value="Genomic_DNA"/>
</dbReference>
<dbReference type="GO" id="GO:0019185">
    <property type="term" value="C:snRNA-activating protein complex"/>
    <property type="evidence" value="ECO:0007669"/>
    <property type="project" value="TreeGrafter"/>
</dbReference>
<dbReference type="PANTHER" id="PTHR15131:SF3">
    <property type="entry name" value="SNRNA-ACTIVATING PROTEIN COMPLEX SUBUNIT 1"/>
    <property type="match status" value="1"/>
</dbReference>
<organism evidence="1 2">
    <name type="scientific">Tetranychus urticae</name>
    <name type="common">Two-spotted spider mite</name>
    <dbReference type="NCBI Taxonomy" id="32264"/>
    <lineage>
        <taxon>Eukaryota</taxon>
        <taxon>Metazoa</taxon>
        <taxon>Ecdysozoa</taxon>
        <taxon>Arthropoda</taxon>
        <taxon>Chelicerata</taxon>
        <taxon>Arachnida</taxon>
        <taxon>Acari</taxon>
        <taxon>Acariformes</taxon>
        <taxon>Trombidiformes</taxon>
        <taxon>Prostigmata</taxon>
        <taxon>Eleutherengona</taxon>
        <taxon>Raphignathae</taxon>
        <taxon>Tetranychoidea</taxon>
        <taxon>Tetranychidae</taxon>
        <taxon>Tetranychus</taxon>
    </lineage>
</organism>
<dbReference type="GO" id="GO:0043565">
    <property type="term" value="F:sequence-specific DNA binding"/>
    <property type="evidence" value="ECO:0007669"/>
    <property type="project" value="TreeGrafter"/>
</dbReference>
<reference evidence="1" key="2">
    <citation type="submission" date="2015-06" db="UniProtKB">
        <authorList>
            <consortium name="EnsemblMetazoa"/>
        </authorList>
    </citation>
    <scope>IDENTIFICATION</scope>
</reference>
<protein>
    <submittedName>
        <fullName evidence="1">Uncharacterized protein</fullName>
    </submittedName>
</protein>
<accession>T1K529</accession>
<evidence type="ECO:0000313" key="1">
    <source>
        <dbReference type="EnsemblMetazoa" id="tetur05g04800.1"/>
    </source>
</evidence>
<dbReference type="HOGENOM" id="CLU_1108325_0_0_1"/>
<dbReference type="STRING" id="32264.T1K529"/>
<proteinExistence type="predicted"/>
<dbReference type="GO" id="GO:0042795">
    <property type="term" value="P:snRNA transcription by RNA polymerase II"/>
    <property type="evidence" value="ECO:0007669"/>
    <property type="project" value="TreeGrafter"/>
</dbReference>
<keyword evidence="2" id="KW-1185">Reference proteome</keyword>
<dbReference type="PANTHER" id="PTHR15131">
    <property type="entry name" value="SMALL NUCLEAR RNA ACTIVATING COMPLEX, POLYPEPTIDE 1"/>
    <property type="match status" value="1"/>
</dbReference>
<name>T1K529_TETUR</name>
<sequence length="251" mass="28880">MISIDVTRGIQMIKTGLKQDIDNLLEEFDKTRSLRFIDFACLWRDKSFNFIFTYKLNQNDLREFIEEAFNIVLDPLCSDTTPERSISSLYFIYCLYTSQPIEPKVPINLTLNKFKFFRSLLAATKESKQIDACYIFLKLVSLGAFNLVARNKPFGPLTIRKTVVSSAQTSRELPIGQLCDLESYIGKLQWIHTLYNNKKRSLEGDDVAEVKNLELINDELFSEYEKLSERTIPEAGSPDEVDVDGAQFNNL</sequence>
<dbReference type="Pfam" id="PF09808">
    <property type="entry name" value="SNAPC1"/>
    <property type="match status" value="1"/>
</dbReference>
<dbReference type="GO" id="GO:0042796">
    <property type="term" value="P:snRNA transcription by RNA polymerase III"/>
    <property type="evidence" value="ECO:0007669"/>
    <property type="project" value="TreeGrafter"/>
</dbReference>
<dbReference type="AlphaFoldDB" id="T1K529"/>
<dbReference type="Proteomes" id="UP000015104">
    <property type="component" value="Unassembled WGS sequence"/>
</dbReference>
<gene>
    <name evidence="1" type="primary">107360430</name>
</gene>
<dbReference type="InterPro" id="IPR019188">
    <property type="entry name" value="SNAPC1"/>
</dbReference>
<dbReference type="eggNOG" id="KOG4746">
    <property type="taxonomic scope" value="Eukaryota"/>
</dbReference>
<evidence type="ECO:0000313" key="2">
    <source>
        <dbReference type="Proteomes" id="UP000015104"/>
    </source>
</evidence>
<dbReference type="EnsemblMetazoa" id="tetur05g04800.1">
    <property type="protein sequence ID" value="tetur05g04800.1"/>
    <property type="gene ID" value="tetur05g04800"/>
</dbReference>
<reference evidence="2" key="1">
    <citation type="submission" date="2011-08" db="EMBL/GenBank/DDBJ databases">
        <authorList>
            <person name="Rombauts S."/>
        </authorList>
    </citation>
    <scope>NUCLEOTIDE SEQUENCE</scope>
    <source>
        <strain evidence="2">London</strain>
    </source>
</reference>